<accession>A0A2K9YY74</accession>
<evidence type="ECO:0000313" key="1">
    <source>
        <dbReference type="EMBL" id="AUW40938.1"/>
    </source>
</evidence>
<dbReference type="AlphaFoldDB" id="A0A2K9YY74"/>
<evidence type="ECO:0000313" key="2">
    <source>
        <dbReference type="Proteomes" id="UP000238523"/>
    </source>
</evidence>
<protein>
    <submittedName>
        <fullName evidence="1">Uncharacterized protein</fullName>
    </submittedName>
</protein>
<proteinExistence type="predicted"/>
<dbReference type="RefSeq" id="WP_245457512.1">
    <property type="nucleotide sequence ID" value="NZ_CP025012.1"/>
</dbReference>
<name>A0A2K9YY74_RHILE</name>
<organism evidence="1 2">
    <name type="scientific">Rhizobium leguminosarum</name>
    <dbReference type="NCBI Taxonomy" id="384"/>
    <lineage>
        <taxon>Bacteria</taxon>
        <taxon>Pseudomonadati</taxon>
        <taxon>Pseudomonadota</taxon>
        <taxon>Alphaproteobacteria</taxon>
        <taxon>Hyphomicrobiales</taxon>
        <taxon>Rhizobiaceae</taxon>
        <taxon>Rhizobium/Agrobacterium group</taxon>
        <taxon>Rhizobium</taxon>
    </lineage>
</organism>
<reference evidence="1 2" key="1">
    <citation type="submission" date="2017-11" db="EMBL/GenBank/DDBJ databases">
        <title>Complete genome of Rhizobium leguminosarum Norway, an ineffective micro-symbiont.</title>
        <authorList>
            <person name="Hoffrichter A."/>
            <person name="Liang J."/>
            <person name="Brachmann A."/>
            <person name="Marin M."/>
        </authorList>
    </citation>
    <scope>NUCLEOTIDE SEQUENCE [LARGE SCALE GENOMIC DNA]</scope>
    <source>
        <strain evidence="1 2">Norway</strain>
    </source>
</reference>
<dbReference type="EMBL" id="CP025012">
    <property type="protein sequence ID" value="AUW40938.1"/>
    <property type="molecule type" value="Genomic_DNA"/>
</dbReference>
<dbReference type="Proteomes" id="UP000238523">
    <property type="component" value="Chromosome"/>
</dbReference>
<gene>
    <name evidence="1" type="ORF">CUJ84_Chr000531</name>
</gene>
<sequence length="89" mass="9850">MNAYRIGDNPPLTLAIVLTDEFWAMVGPNVPDGALLPASARRGRRDRPKSGIRANHGRQLIDIAKHRGADFLSDRIFERSDGRLVAVTE</sequence>